<keyword evidence="7 11" id="KW-0418">Kinase</keyword>
<protein>
    <recommendedName>
        <fullName evidence="11">Hydroxyethylthiazole kinase</fullName>
        <ecNumber evidence="11">2.7.1.50</ecNumber>
    </recommendedName>
    <alternativeName>
        <fullName evidence="11">4-methyl-5-beta-hydroxyethylthiazole kinase</fullName>
        <shortName evidence="11">TH kinase</shortName>
        <shortName evidence="11">Thz kinase</shortName>
    </alternativeName>
</protein>
<keyword evidence="8 11" id="KW-0067">ATP-binding</keyword>
<evidence type="ECO:0000256" key="10">
    <source>
        <dbReference type="ARBA" id="ARBA00022977"/>
    </source>
</evidence>
<keyword evidence="5 11" id="KW-0479">Metal-binding</keyword>
<dbReference type="Pfam" id="PF02110">
    <property type="entry name" value="HK"/>
    <property type="match status" value="1"/>
</dbReference>
<dbReference type="PRINTS" id="PR01099">
    <property type="entry name" value="HYETHTZKNASE"/>
</dbReference>
<comment type="similarity">
    <text evidence="11">Belongs to the Thz kinase family.</text>
</comment>
<keyword evidence="10 11" id="KW-0784">Thiamine biosynthesis</keyword>
<evidence type="ECO:0000256" key="9">
    <source>
        <dbReference type="ARBA" id="ARBA00022842"/>
    </source>
</evidence>
<dbReference type="NCBIfam" id="NF006830">
    <property type="entry name" value="PRK09355.1"/>
    <property type="match status" value="1"/>
</dbReference>
<feature type="binding site" evidence="11">
    <location>
        <position position="206"/>
    </location>
    <ligand>
        <name>substrate</name>
    </ligand>
</feature>
<dbReference type="Gene3D" id="3.40.1190.20">
    <property type="match status" value="1"/>
</dbReference>
<dbReference type="HAMAP" id="MF_00228">
    <property type="entry name" value="Thz_kinase"/>
    <property type="match status" value="1"/>
</dbReference>
<evidence type="ECO:0000313" key="12">
    <source>
        <dbReference type="EMBL" id="MBS7528642.1"/>
    </source>
</evidence>
<dbReference type="InterPro" id="IPR029056">
    <property type="entry name" value="Ribokinase-like"/>
</dbReference>
<comment type="caution">
    <text evidence="12">The sequence shown here is derived from an EMBL/GenBank/DDBJ whole genome shotgun (WGS) entry which is preliminary data.</text>
</comment>
<evidence type="ECO:0000256" key="6">
    <source>
        <dbReference type="ARBA" id="ARBA00022741"/>
    </source>
</evidence>
<feature type="binding site" evidence="11">
    <location>
        <position position="127"/>
    </location>
    <ligand>
        <name>ATP</name>
        <dbReference type="ChEBI" id="CHEBI:30616"/>
    </ligand>
</feature>
<evidence type="ECO:0000256" key="8">
    <source>
        <dbReference type="ARBA" id="ARBA00022840"/>
    </source>
</evidence>
<keyword evidence="6 11" id="KW-0547">Nucleotide-binding</keyword>
<accession>A0ABS5PUN1</accession>
<evidence type="ECO:0000256" key="7">
    <source>
        <dbReference type="ARBA" id="ARBA00022777"/>
    </source>
</evidence>
<evidence type="ECO:0000256" key="4">
    <source>
        <dbReference type="ARBA" id="ARBA00022679"/>
    </source>
</evidence>
<dbReference type="RefSeq" id="WP_213238499.1">
    <property type="nucleotide sequence ID" value="NZ_JAHBCL010000050.1"/>
</dbReference>
<evidence type="ECO:0000256" key="11">
    <source>
        <dbReference type="HAMAP-Rule" id="MF_00228"/>
    </source>
</evidence>
<keyword evidence="13" id="KW-1185">Reference proteome</keyword>
<name>A0ABS5PUN1_9FIRM</name>
<evidence type="ECO:0000256" key="2">
    <source>
        <dbReference type="ARBA" id="ARBA00001946"/>
    </source>
</evidence>
<keyword evidence="4 11" id="KW-0808">Transferase</keyword>
<comment type="cofactor">
    <cofactor evidence="2 11">
        <name>Mg(2+)</name>
        <dbReference type="ChEBI" id="CHEBI:18420"/>
    </cofactor>
</comment>
<gene>
    <name evidence="11 12" type="primary">thiM</name>
    <name evidence="12" type="ORF">KHM83_18390</name>
</gene>
<dbReference type="SUPFAM" id="SSF53613">
    <property type="entry name" value="Ribokinase-like"/>
    <property type="match status" value="1"/>
</dbReference>
<sequence length="281" mass="30327">MSIQPIEIQTILHKQLAAFSEHTPRIHCIANYVTANACANLLLAIGASPIMADAPEEAADITKNSQSLMINLGTPNAQRMQTISNVGKAAMHYQVPIVLDPVGCGTSVFRHHFILNWLSTVRPSVIRGNFAEITALSANAPLNDLHDGIDSTAIKPITANAIKLAKETALKYQTIIILSGSVDIVTDGYRTFTVNNGCWQMSKITGMGCMLSAFLSAVISHPASRSPLDMAIATAIFGYTGELAASLQPNDGLGTFYQTFWDTISTLSFDMVKRGLHIEHQ</sequence>
<dbReference type="Proteomes" id="UP000746471">
    <property type="component" value="Unassembled WGS sequence"/>
</dbReference>
<dbReference type="CDD" id="cd01170">
    <property type="entry name" value="THZ_kinase"/>
    <property type="match status" value="1"/>
</dbReference>
<reference evidence="12 13" key="1">
    <citation type="submission" date="2021-05" db="EMBL/GenBank/DDBJ databases">
        <title>Fusibacter ferrireducens sp. nov., an anaerobic, sulfur- and Fe-reducing bacterium isolated from the mangrove sediment.</title>
        <authorList>
            <person name="Qiu D."/>
        </authorList>
    </citation>
    <scope>NUCLEOTIDE SEQUENCE [LARGE SCALE GENOMIC DNA]</scope>
    <source>
        <strain evidence="12 13">DSM 12116</strain>
    </source>
</reference>
<comment type="pathway">
    <text evidence="3 11">Cofactor biosynthesis; thiamine diphosphate biosynthesis; 4-methyl-5-(2-phosphoethyl)-thiazole from 5-(2-hydroxyethyl)-4-methylthiazole: step 1/1.</text>
</comment>
<keyword evidence="9 11" id="KW-0460">Magnesium</keyword>
<feature type="binding site" evidence="11">
    <location>
        <position position="51"/>
    </location>
    <ligand>
        <name>substrate</name>
    </ligand>
</feature>
<comment type="catalytic activity">
    <reaction evidence="1 11">
        <text>5-(2-hydroxyethyl)-4-methylthiazole + ATP = 4-methyl-5-(2-phosphooxyethyl)-thiazole + ADP + H(+)</text>
        <dbReference type="Rhea" id="RHEA:24212"/>
        <dbReference type="ChEBI" id="CHEBI:15378"/>
        <dbReference type="ChEBI" id="CHEBI:17957"/>
        <dbReference type="ChEBI" id="CHEBI:30616"/>
        <dbReference type="ChEBI" id="CHEBI:58296"/>
        <dbReference type="ChEBI" id="CHEBI:456216"/>
        <dbReference type="EC" id="2.7.1.50"/>
    </reaction>
</comment>
<dbReference type="EMBL" id="JAHBCL010000050">
    <property type="protein sequence ID" value="MBS7528642.1"/>
    <property type="molecule type" value="Genomic_DNA"/>
</dbReference>
<comment type="function">
    <text evidence="11">Catalyzes the phosphorylation of the hydroxyl group of 4-methyl-5-beta-hydroxyethylthiazole (THZ).</text>
</comment>
<proteinExistence type="inferred from homology"/>
<evidence type="ECO:0000313" key="13">
    <source>
        <dbReference type="Proteomes" id="UP000746471"/>
    </source>
</evidence>
<dbReference type="GO" id="GO:0004417">
    <property type="term" value="F:hydroxyethylthiazole kinase activity"/>
    <property type="evidence" value="ECO:0007669"/>
    <property type="project" value="UniProtKB-EC"/>
</dbReference>
<evidence type="ECO:0000256" key="1">
    <source>
        <dbReference type="ARBA" id="ARBA00001771"/>
    </source>
</evidence>
<dbReference type="EC" id="2.7.1.50" evidence="11"/>
<organism evidence="12 13">
    <name type="scientific">Fusibacter paucivorans</name>
    <dbReference type="NCBI Taxonomy" id="76009"/>
    <lineage>
        <taxon>Bacteria</taxon>
        <taxon>Bacillati</taxon>
        <taxon>Bacillota</taxon>
        <taxon>Clostridia</taxon>
        <taxon>Eubacteriales</taxon>
        <taxon>Eubacteriales Family XII. Incertae Sedis</taxon>
        <taxon>Fusibacter</taxon>
    </lineage>
</organism>
<feature type="binding site" evidence="11">
    <location>
        <position position="179"/>
    </location>
    <ligand>
        <name>ATP</name>
        <dbReference type="ChEBI" id="CHEBI:30616"/>
    </ligand>
</feature>
<evidence type="ECO:0000256" key="3">
    <source>
        <dbReference type="ARBA" id="ARBA00004868"/>
    </source>
</evidence>
<dbReference type="PIRSF" id="PIRSF000513">
    <property type="entry name" value="Thz_kinase"/>
    <property type="match status" value="1"/>
</dbReference>
<evidence type="ECO:0000256" key="5">
    <source>
        <dbReference type="ARBA" id="ARBA00022723"/>
    </source>
</evidence>
<dbReference type="InterPro" id="IPR000417">
    <property type="entry name" value="Hyethyz_kinase"/>
</dbReference>